<sequence>MNIYLKTGITSESESSSDDDGFCKPFRKVTDKQQYQNNKKYMHPPDPFYYIRNYKKMKDFSRRYPSFKNLHKAYLIILSIATMDKSGGHISPTVLNHLLEVAEFVDETRKDYKGRKNIMKLNPELSNLAVEKKSKNDSPSSSDEDSHDSFDSKDVALNLTNAAIDKSKNNENHNNVVQNQDIRQQIHLNVTDIFSSYFNIIMNLFSVILAITLIFSVKDQPLI</sequence>
<evidence type="ECO:0000256" key="2">
    <source>
        <dbReference type="SAM" id="Phobius"/>
    </source>
</evidence>
<accession>A0AA39KNE4</accession>
<keyword evidence="2" id="KW-0812">Transmembrane</keyword>
<evidence type="ECO:0000256" key="1">
    <source>
        <dbReference type="SAM" id="MobiDB-lite"/>
    </source>
</evidence>
<keyword evidence="2" id="KW-0472">Membrane</keyword>
<feature type="region of interest" description="Disordered" evidence="1">
    <location>
        <begin position="129"/>
        <end position="151"/>
    </location>
</feature>
<organism evidence="3 4">
    <name type="scientific">Microctonus hyperodae</name>
    <name type="common">Parasitoid wasp</name>
    <dbReference type="NCBI Taxonomy" id="165561"/>
    <lineage>
        <taxon>Eukaryota</taxon>
        <taxon>Metazoa</taxon>
        <taxon>Ecdysozoa</taxon>
        <taxon>Arthropoda</taxon>
        <taxon>Hexapoda</taxon>
        <taxon>Insecta</taxon>
        <taxon>Pterygota</taxon>
        <taxon>Neoptera</taxon>
        <taxon>Endopterygota</taxon>
        <taxon>Hymenoptera</taxon>
        <taxon>Apocrita</taxon>
        <taxon>Ichneumonoidea</taxon>
        <taxon>Braconidae</taxon>
        <taxon>Euphorinae</taxon>
        <taxon>Microctonus</taxon>
    </lineage>
</organism>
<keyword evidence="2" id="KW-1133">Transmembrane helix</keyword>
<comment type="caution">
    <text evidence="3">The sequence shown here is derived from an EMBL/GenBank/DDBJ whole genome shotgun (WGS) entry which is preliminary data.</text>
</comment>
<name>A0AA39KNE4_MICHY</name>
<keyword evidence="4" id="KW-1185">Reference proteome</keyword>
<protein>
    <submittedName>
        <fullName evidence="3">Uncharacterized protein</fullName>
    </submittedName>
</protein>
<proteinExistence type="predicted"/>
<evidence type="ECO:0000313" key="3">
    <source>
        <dbReference type="EMBL" id="KAK0167948.1"/>
    </source>
</evidence>
<feature type="transmembrane region" description="Helical" evidence="2">
    <location>
        <begin position="197"/>
        <end position="217"/>
    </location>
</feature>
<dbReference type="EMBL" id="JAQQBR010001831">
    <property type="protein sequence ID" value="KAK0167948.1"/>
    <property type="molecule type" value="Genomic_DNA"/>
</dbReference>
<reference evidence="3" key="1">
    <citation type="journal article" date="2023" name="bioRxiv">
        <title>Scaffold-level genome assemblies of two parasitoid biocontrol wasps reveal the parthenogenesis mechanism and an associated novel virus.</title>
        <authorList>
            <person name="Inwood S."/>
            <person name="Skelly J."/>
            <person name="Guhlin J."/>
            <person name="Harrop T."/>
            <person name="Goldson S."/>
            <person name="Dearden P."/>
        </authorList>
    </citation>
    <scope>NUCLEOTIDE SEQUENCE</scope>
    <source>
        <strain evidence="3">Lincoln</strain>
        <tissue evidence="3">Whole body</tissue>
    </source>
</reference>
<evidence type="ECO:0000313" key="4">
    <source>
        <dbReference type="Proteomes" id="UP001168972"/>
    </source>
</evidence>
<dbReference type="AlphaFoldDB" id="A0AA39KNE4"/>
<gene>
    <name evidence="3" type="ORF">PV327_001797</name>
</gene>
<reference evidence="3" key="2">
    <citation type="submission" date="2023-03" db="EMBL/GenBank/DDBJ databases">
        <authorList>
            <person name="Inwood S.N."/>
            <person name="Skelly J.G."/>
            <person name="Guhlin J."/>
            <person name="Harrop T.W.R."/>
            <person name="Goldson S.G."/>
            <person name="Dearden P.K."/>
        </authorList>
    </citation>
    <scope>NUCLEOTIDE SEQUENCE</scope>
    <source>
        <strain evidence="3">Lincoln</strain>
        <tissue evidence="3">Whole body</tissue>
    </source>
</reference>
<dbReference type="Proteomes" id="UP001168972">
    <property type="component" value="Unassembled WGS sequence"/>
</dbReference>
<feature type="region of interest" description="Disordered" evidence="1">
    <location>
        <begin position="1"/>
        <end position="22"/>
    </location>
</feature>